<reference evidence="3" key="2">
    <citation type="journal article" date="2021" name="Genome Biol. Evol.">
        <title>Developing a high-quality reference genome for a parasitic bivalve with doubly uniparental inheritance (Bivalvia: Unionida).</title>
        <authorList>
            <person name="Smith C.H."/>
        </authorList>
    </citation>
    <scope>NUCLEOTIDE SEQUENCE</scope>
    <source>
        <strain evidence="3">CHS0354</strain>
        <tissue evidence="3">Mantle</tissue>
    </source>
</reference>
<feature type="domain" description="TRPM SLOG" evidence="2">
    <location>
        <begin position="117"/>
        <end position="310"/>
    </location>
</feature>
<accession>A0AAE0T8V5</accession>
<gene>
    <name evidence="3" type="ORF">CHS0354_019596</name>
</gene>
<reference evidence="3" key="1">
    <citation type="journal article" date="2021" name="Genome Biol. Evol.">
        <title>A High-Quality Reference Genome for a Parasitic Bivalve with Doubly Uniparental Inheritance (Bivalvia: Unionida).</title>
        <authorList>
            <person name="Smith C.H."/>
        </authorList>
    </citation>
    <scope>NUCLEOTIDE SEQUENCE</scope>
    <source>
        <strain evidence="3">CHS0354</strain>
    </source>
</reference>
<comment type="caution">
    <text evidence="3">The sequence shown here is derived from an EMBL/GenBank/DDBJ whole genome shotgun (WGS) entry which is preliminary data.</text>
</comment>
<evidence type="ECO:0000313" key="3">
    <source>
        <dbReference type="EMBL" id="KAK3605930.1"/>
    </source>
</evidence>
<sequence>MAVNRVSPSQSDRNIGQDQESNKVNKEVPSVAKSRYKEGVGKRPGTKPIDKSDKTKWILKNIKLNTRLCNGESEENDICCCEKNQEKHACIDEQTNSNTEPVNAFGEITFDPGKHTAKYVLVDSNTKPSIILNRMKEKWKLEMPNLLISVASSTNCRKASLLPDKCRTNLVKAVQGTGAWIITDGKQDYVKECDGEAVMSDEEPIVIIGISKLETIHNKQPVNQQGPWPAEYPIEKISLDPHHSHFILVADGSEDSLSTRMMFREKLESEITNENRDTDLLFVLLVFEWDHDIMKTVQNALTRNIHVVIVKAYDKNVGGTEAASDITS</sequence>
<dbReference type="InterPro" id="IPR050927">
    <property type="entry name" value="TRPM"/>
</dbReference>
<feature type="region of interest" description="Disordered" evidence="1">
    <location>
        <begin position="1"/>
        <end position="51"/>
    </location>
</feature>
<dbReference type="InterPro" id="IPR041491">
    <property type="entry name" value="TRPM_SLOG"/>
</dbReference>
<organism evidence="3 4">
    <name type="scientific">Potamilus streckersoni</name>
    <dbReference type="NCBI Taxonomy" id="2493646"/>
    <lineage>
        <taxon>Eukaryota</taxon>
        <taxon>Metazoa</taxon>
        <taxon>Spiralia</taxon>
        <taxon>Lophotrochozoa</taxon>
        <taxon>Mollusca</taxon>
        <taxon>Bivalvia</taxon>
        <taxon>Autobranchia</taxon>
        <taxon>Heteroconchia</taxon>
        <taxon>Palaeoheterodonta</taxon>
        <taxon>Unionida</taxon>
        <taxon>Unionoidea</taxon>
        <taxon>Unionidae</taxon>
        <taxon>Ambleminae</taxon>
        <taxon>Lampsilini</taxon>
        <taxon>Potamilus</taxon>
    </lineage>
</organism>
<reference evidence="3" key="3">
    <citation type="submission" date="2023-05" db="EMBL/GenBank/DDBJ databases">
        <authorList>
            <person name="Smith C.H."/>
        </authorList>
    </citation>
    <scope>NUCLEOTIDE SEQUENCE</scope>
    <source>
        <strain evidence="3">CHS0354</strain>
        <tissue evidence="3">Mantle</tissue>
    </source>
</reference>
<evidence type="ECO:0000259" key="2">
    <source>
        <dbReference type="Pfam" id="PF18139"/>
    </source>
</evidence>
<feature type="compositionally biased region" description="Polar residues" evidence="1">
    <location>
        <begin position="1"/>
        <end position="19"/>
    </location>
</feature>
<dbReference type="PANTHER" id="PTHR13800:SF12">
    <property type="entry name" value="TRANSIENT RECEPTOR POTENTIAL CATION CHANNEL SUBFAMILY M MEMBER-LIKE 2"/>
    <property type="match status" value="1"/>
</dbReference>
<dbReference type="Proteomes" id="UP001195483">
    <property type="component" value="Unassembled WGS sequence"/>
</dbReference>
<dbReference type="AlphaFoldDB" id="A0AAE0T8V5"/>
<dbReference type="Pfam" id="PF18139">
    <property type="entry name" value="LSDAT_euk"/>
    <property type="match status" value="1"/>
</dbReference>
<protein>
    <recommendedName>
        <fullName evidence="2">TRPM SLOG domain-containing protein</fullName>
    </recommendedName>
</protein>
<name>A0AAE0T8V5_9BIVA</name>
<evidence type="ECO:0000313" key="4">
    <source>
        <dbReference type="Proteomes" id="UP001195483"/>
    </source>
</evidence>
<dbReference type="EMBL" id="JAEAOA010001198">
    <property type="protein sequence ID" value="KAK3605930.1"/>
    <property type="molecule type" value="Genomic_DNA"/>
</dbReference>
<dbReference type="GO" id="GO:0099604">
    <property type="term" value="F:ligand-gated calcium channel activity"/>
    <property type="evidence" value="ECO:0007669"/>
    <property type="project" value="TreeGrafter"/>
</dbReference>
<dbReference type="PANTHER" id="PTHR13800">
    <property type="entry name" value="TRANSIENT RECEPTOR POTENTIAL CATION CHANNEL, SUBFAMILY M, MEMBER 6"/>
    <property type="match status" value="1"/>
</dbReference>
<dbReference type="GO" id="GO:0005886">
    <property type="term" value="C:plasma membrane"/>
    <property type="evidence" value="ECO:0007669"/>
    <property type="project" value="TreeGrafter"/>
</dbReference>
<evidence type="ECO:0000256" key="1">
    <source>
        <dbReference type="SAM" id="MobiDB-lite"/>
    </source>
</evidence>
<keyword evidence="4" id="KW-1185">Reference proteome</keyword>
<proteinExistence type="predicted"/>